<dbReference type="OMA" id="SICERDN"/>
<keyword evidence="9 14" id="KW-0067">ATP-binding</keyword>
<evidence type="ECO:0000256" key="7">
    <source>
        <dbReference type="ARBA" id="ARBA00022741"/>
    </source>
</evidence>
<dbReference type="Pfam" id="PF07714">
    <property type="entry name" value="PK_Tyr_Ser-Thr"/>
    <property type="match status" value="1"/>
</dbReference>
<evidence type="ECO:0000256" key="2">
    <source>
        <dbReference type="ARBA" id="ARBA00012513"/>
    </source>
</evidence>
<dbReference type="InterPro" id="IPR036426">
    <property type="entry name" value="Bulb-type_lectin_dom_sf"/>
</dbReference>
<keyword evidence="16" id="KW-0472">Membrane</keyword>
<evidence type="ECO:0000313" key="20">
    <source>
        <dbReference type="EnsemblPlants" id="AUR62028757-RA:cds"/>
    </source>
</evidence>
<evidence type="ECO:0000256" key="8">
    <source>
        <dbReference type="ARBA" id="ARBA00022777"/>
    </source>
</evidence>
<dbReference type="Gramene" id="AUR62028757-RA">
    <property type="protein sequence ID" value="AUR62028757-RA:cds"/>
    <property type="gene ID" value="AUR62028757"/>
</dbReference>
<keyword evidence="10" id="KW-1015">Disulfide bond</keyword>
<dbReference type="InterPro" id="IPR000719">
    <property type="entry name" value="Prot_kinase_dom"/>
</dbReference>
<dbReference type="InterPro" id="IPR011009">
    <property type="entry name" value="Kinase-like_dom_sf"/>
</dbReference>
<feature type="transmembrane region" description="Helical" evidence="16">
    <location>
        <begin position="641"/>
        <end position="664"/>
    </location>
</feature>
<keyword evidence="21" id="KW-1185">Reference proteome</keyword>
<dbReference type="GO" id="GO:0048544">
    <property type="term" value="P:recognition of pollen"/>
    <property type="evidence" value="ECO:0007669"/>
    <property type="project" value="InterPro"/>
</dbReference>
<dbReference type="InterPro" id="IPR000858">
    <property type="entry name" value="S_locus_glycoprot_dom"/>
</dbReference>
<evidence type="ECO:0000256" key="4">
    <source>
        <dbReference type="ARBA" id="ARBA00022527"/>
    </source>
</evidence>
<evidence type="ECO:0000256" key="14">
    <source>
        <dbReference type="PROSITE-ProRule" id="PRU10141"/>
    </source>
</evidence>
<dbReference type="SMART" id="SM00220">
    <property type="entry name" value="S_TKc"/>
    <property type="match status" value="1"/>
</dbReference>
<evidence type="ECO:0000259" key="19">
    <source>
        <dbReference type="PROSITE" id="PS50948"/>
    </source>
</evidence>
<dbReference type="GO" id="GO:0004674">
    <property type="term" value="F:protein serine/threonine kinase activity"/>
    <property type="evidence" value="ECO:0007669"/>
    <property type="project" value="UniProtKB-KW"/>
</dbReference>
<dbReference type="InterPro" id="IPR008271">
    <property type="entry name" value="Ser/Thr_kinase_AS"/>
</dbReference>
<evidence type="ECO:0000256" key="5">
    <source>
        <dbReference type="ARBA" id="ARBA00022679"/>
    </source>
</evidence>
<dbReference type="AlphaFoldDB" id="A0A803MG13"/>
<evidence type="ECO:0000256" key="11">
    <source>
        <dbReference type="ARBA" id="ARBA00023180"/>
    </source>
</evidence>
<evidence type="ECO:0000256" key="6">
    <source>
        <dbReference type="ARBA" id="ARBA00022729"/>
    </source>
</evidence>
<dbReference type="PANTHER" id="PTHR27002:SF1111">
    <property type="entry name" value="NON-SPECIFIC SERINE_THREONINE PROTEIN KINASE"/>
    <property type="match status" value="1"/>
</dbReference>
<dbReference type="FunFam" id="1.10.510.10:FF:000060">
    <property type="entry name" value="G-type lectin S-receptor-like serine/threonine-protein kinase"/>
    <property type="match status" value="1"/>
</dbReference>
<evidence type="ECO:0000313" key="21">
    <source>
        <dbReference type="Proteomes" id="UP000596660"/>
    </source>
</evidence>
<evidence type="ECO:0000256" key="3">
    <source>
        <dbReference type="ARBA" id="ARBA00022475"/>
    </source>
</evidence>
<dbReference type="Pfam" id="PF08276">
    <property type="entry name" value="PAN_2"/>
    <property type="match status" value="1"/>
</dbReference>
<evidence type="ECO:0000256" key="10">
    <source>
        <dbReference type="ARBA" id="ARBA00023157"/>
    </source>
</evidence>
<evidence type="ECO:0000256" key="1">
    <source>
        <dbReference type="ARBA" id="ARBA00004251"/>
    </source>
</evidence>
<dbReference type="SUPFAM" id="SSF51110">
    <property type="entry name" value="alpha-D-mannose-specific plant lectins"/>
    <property type="match status" value="1"/>
</dbReference>
<sequence>MALWCASIKCRDLWEVNCAEARAVCGRMQLPSEMGARDVVIENDWEAVIEERNDASDCLEEGSKVIDTSNNTIVSPGGVFELGFFSPDGNNGNTRYLGIWYCSHSNPKVIVWVANRDKPLLESKGSLVIQQGKAELLDGNGLLYWSTNGVPSAHVQTPRPVNSTSTTLCLFDSGNLVLKDRSLSQEKQNSWQSFDHPTDTFLPGMDRSIDLSSTTLKLISWQNHNNPAQGNFTFPLQPSLANALSVENNEKGHPNYWQSGTTPFDKIPTALSKLWFDGTSPLQENTRLVINFTGQIQFWINKSEGWSLNWSEPRDGCSLYDKCGNFGSCNSNNGKICKCLPGFNPSGKWNLGDTSAGCSPRSGSICERDNSSTSDIFLKFTMMRMGNKTCSSSSSTEENCRTQCLTQCYCVAYSNDFADCSGARTFGKKKCLLWTELTDLQEEYPDGITLFVRTTPSDIDPTSRGCSPCGTYSIPYPLSTGRNCGDPSYFHFHCNSTTGQVIFSTPRGNFNVTSIDPDAKILTIQVMHSNCDDKYIELFKSLKDSLPYTFQNCNVVKDQPLIQVKQPFIEVEMSWNQPPEFLCHAPSDCNQFHHTSCKSTNGVEKRCLCGSKFHWDGLKLECTKGEMLCPAQLLISAGNCLSVAALCIAGALAIVLLCSIFFVCHARKRRISKKRGSLEFNEDDTAGIDVPFFDWENIIAATNNFADANRLGTGGFGSVYMGILPDGQKIAVKRLSTVSVQGVEEFRTEVKLIAKLQHRNLVRLIGYCMKADEKILVYEYMPNGSLDSCLFEDERHIVYLDWKKRFDIILGIARGLLYLHQDSRLRIIHRDLKPSNILLDEELNPKISDFGIARIVGGKETEASTNRVVGTYGYMSPEYSYEGIFSVKSDVFSFGVVILETISGRRNSKIFMFQHGLSLLGHAWKLWNEDRGLELMDSKLNESCFPSEVLKCIHIGLLCVQEDPSDRPTMSTAVHMLSGENASLPLAKQPAFMNRKPLSENASSSSAMDSSVQEEMTVSTIGR</sequence>
<keyword evidence="7 14" id="KW-0547">Nucleotide-binding</keyword>
<dbReference type="GO" id="GO:0005886">
    <property type="term" value="C:plasma membrane"/>
    <property type="evidence" value="ECO:0007669"/>
    <property type="project" value="UniProtKB-SubCell"/>
</dbReference>
<dbReference type="SUPFAM" id="SSF56112">
    <property type="entry name" value="Protein kinase-like (PK-like)"/>
    <property type="match status" value="1"/>
</dbReference>
<feature type="domain" description="Bulb-type lectin" evidence="18">
    <location>
        <begin position="58"/>
        <end position="191"/>
    </location>
</feature>
<accession>A0A803MG13</accession>
<dbReference type="FunFam" id="3.30.200.20:FF:000195">
    <property type="entry name" value="G-type lectin S-receptor-like serine/threonine-protein kinase"/>
    <property type="match status" value="1"/>
</dbReference>
<evidence type="ECO:0000256" key="13">
    <source>
        <dbReference type="ARBA" id="ARBA00048679"/>
    </source>
</evidence>
<dbReference type="PROSITE" id="PS50948">
    <property type="entry name" value="PAN"/>
    <property type="match status" value="1"/>
</dbReference>
<evidence type="ECO:0000259" key="17">
    <source>
        <dbReference type="PROSITE" id="PS50011"/>
    </source>
</evidence>
<keyword evidence="16" id="KW-1133">Transmembrane helix</keyword>
<dbReference type="InterPro" id="IPR001480">
    <property type="entry name" value="Bulb-type_lectin_dom"/>
</dbReference>
<evidence type="ECO:0000256" key="9">
    <source>
        <dbReference type="ARBA" id="ARBA00022840"/>
    </source>
</evidence>
<keyword evidence="6" id="KW-0732">Signal</keyword>
<keyword evidence="5" id="KW-0808">Transferase</keyword>
<feature type="binding site" evidence="14">
    <location>
        <position position="733"/>
    </location>
    <ligand>
        <name>ATP</name>
        <dbReference type="ChEBI" id="CHEBI:30616"/>
    </ligand>
</feature>
<evidence type="ECO:0000259" key="18">
    <source>
        <dbReference type="PROSITE" id="PS50927"/>
    </source>
</evidence>
<dbReference type="InterPro" id="IPR025287">
    <property type="entry name" value="WAK_GUB"/>
</dbReference>
<dbReference type="PROSITE" id="PS00107">
    <property type="entry name" value="PROTEIN_KINASE_ATP"/>
    <property type="match status" value="1"/>
</dbReference>
<dbReference type="InterPro" id="IPR003609">
    <property type="entry name" value="Pan_app"/>
</dbReference>
<dbReference type="GO" id="GO:0005524">
    <property type="term" value="F:ATP binding"/>
    <property type="evidence" value="ECO:0007669"/>
    <property type="project" value="UniProtKB-UniRule"/>
</dbReference>
<dbReference type="PROSITE" id="PS50011">
    <property type="entry name" value="PROTEIN_KINASE_DOM"/>
    <property type="match status" value="1"/>
</dbReference>
<dbReference type="Gene3D" id="1.10.510.10">
    <property type="entry name" value="Transferase(Phosphotransferase) domain 1"/>
    <property type="match status" value="1"/>
</dbReference>
<dbReference type="SMART" id="SM00108">
    <property type="entry name" value="B_lectin"/>
    <property type="match status" value="1"/>
</dbReference>
<dbReference type="InterPro" id="IPR017441">
    <property type="entry name" value="Protein_kinase_ATP_BS"/>
</dbReference>
<dbReference type="EnsemblPlants" id="AUR62028757-RA">
    <property type="protein sequence ID" value="AUR62028757-RA:cds"/>
    <property type="gene ID" value="AUR62028757"/>
</dbReference>
<feature type="compositionally biased region" description="Polar residues" evidence="15">
    <location>
        <begin position="1013"/>
        <end position="1023"/>
    </location>
</feature>
<feature type="compositionally biased region" description="Low complexity" evidence="15">
    <location>
        <begin position="999"/>
        <end position="1011"/>
    </location>
</feature>
<dbReference type="CDD" id="cd14066">
    <property type="entry name" value="STKc_IRAK"/>
    <property type="match status" value="1"/>
</dbReference>
<proteinExistence type="predicted"/>
<protein>
    <recommendedName>
        <fullName evidence="2">non-specific serine/threonine protein kinase</fullName>
        <ecNumber evidence="2">2.7.11.1</ecNumber>
    </recommendedName>
</protein>
<dbReference type="CDD" id="cd01098">
    <property type="entry name" value="PAN_AP_plant"/>
    <property type="match status" value="1"/>
</dbReference>
<dbReference type="Pfam" id="PF00954">
    <property type="entry name" value="S_locus_glycop"/>
    <property type="match status" value="1"/>
</dbReference>
<keyword evidence="3" id="KW-1003">Cell membrane</keyword>
<evidence type="ECO:0000256" key="15">
    <source>
        <dbReference type="SAM" id="MobiDB-lite"/>
    </source>
</evidence>
<keyword evidence="4" id="KW-0723">Serine/threonine-protein kinase</keyword>
<reference evidence="20" key="2">
    <citation type="submission" date="2021-03" db="UniProtKB">
        <authorList>
            <consortium name="EnsemblPlants"/>
        </authorList>
    </citation>
    <scope>IDENTIFICATION</scope>
</reference>
<keyword evidence="8" id="KW-0418">Kinase</keyword>
<keyword evidence="11" id="KW-0325">Glycoprotein</keyword>
<dbReference type="PROSITE" id="PS00108">
    <property type="entry name" value="PROTEIN_KINASE_ST"/>
    <property type="match status" value="1"/>
</dbReference>
<dbReference type="CDD" id="cd00028">
    <property type="entry name" value="B_lectin"/>
    <property type="match status" value="1"/>
</dbReference>
<dbReference type="Gene3D" id="3.30.200.20">
    <property type="entry name" value="Phosphorylase Kinase, domain 1"/>
    <property type="match status" value="1"/>
</dbReference>
<dbReference type="InterPro" id="IPR001245">
    <property type="entry name" value="Ser-Thr/Tyr_kinase_cat_dom"/>
</dbReference>
<feature type="region of interest" description="Disordered" evidence="15">
    <location>
        <begin position="997"/>
        <end position="1023"/>
    </location>
</feature>
<dbReference type="Pfam" id="PF13947">
    <property type="entry name" value="GUB_WAK_bind"/>
    <property type="match status" value="1"/>
</dbReference>
<dbReference type="Proteomes" id="UP000596660">
    <property type="component" value="Unplaced"/>
</dbReference>
<comment type="catalytic activity">
    <reaction evidence="13">
        <text>L-seryl-[protein] + ATP = O-phospho-L-seryl-[protein] + ADP + H(+)</text>
        <dbReference type="Rhea" id="RHEA:17989"/>
        <dbReference type="Rhea" id="RHEA-COMP:9863"/>
        <dbReference type="Rhea" id="RHEA-COMP:11604"/>
        <dbReference type="ChEBI" id="CHEBI:15378"/>
        <dbReference type="ChEBI" id="CHEBI:29999"/>
        <dbReference type="ChEBI" id="CHEBI:30616"/>
        <dbReference type="ChEBI" id="CHEBI:83421"/>
        <dbReference type="ChEBI" id="CHEBI:456216"/>
        <dbReference type="EC" id="2.7.11.1"/>
    </reaction>
</comment>
<dbReference type="Pfam" id="PF01453">
    <property type="entry name" value="B_lectin"/>
    <property type="match status" value="1"/>
</dbReference>
<dbReference type="PROSITE" id="PS50927">
    <property type="entry name" value="BULB_LECTIN"/>
    <property type="match status" value="1"/>
</dbReference>
<reference evidence="20" key="1">
    <citation type="journal article" date="2017" name="Nature">
        <title>The genome of Chenopodium quinoa.</title>
        <authorList>
            <person name="Jarvis D.E."/>
            <person name="Ho Y.S."/>
            <person name="Lightfoot D.J."/>
            <person name="Schmoeckel S.M."/>
            <person name="Li B."/>
            <person name="Borm T.J.A."/>
            <person name="Ohyanagi H."/>
            <person name="Mineta K."/>
            <person name="Michell C.T."/>
            <person name="Saber N."/>
            <person name="Kharbatia N.M."/>
            <person name="Rupper R.R."/>
            <person name="Sharp A.R."/>
            <person name="Dally N."/>
            <person name="Boughton B.A."/>
            <person name="Woo Y.H."/>
            <person name="Gao G."/>
            <person name="Schijlen E.G.W.M."/>
            <person name="Guo X."/>
            <person name="Momin A.A."/>
            <person name="Negrao S."/>
            <person name="Al-Babili S."/>
            <person name="Gehring C."/>
            <person name="Roessner U."/>
            <person name="Jung C."/>
            <person name="Murphy K."/>
            <person name="Arold S.T."/>
            <person name="Gojobori T."/>
            <person name="van der Linden C.G."/>
            <person name="van Loo E.N."/>
            <person name="Jellen E.N."/>
            <person name="Maughan P.J."/>
            <person name="Tester M."/>
        </authorList>
    </citation>
    <scope>NUCLEOTIDE SEQUENCE [LARGE SCALE GENOMIC DNA]</scope>
    <source>
        <strain evidence="20">cv. PI 614886</strain>
    </source>
</reference>
<keyword evidence="16" id="KW-0812">Transmembrane</keyword>
<evidence type="ECO:0000256" key="16">
    <source>
        <dbReference type="SAM" id="Phobius"/>
    </source>
</evidence>
<evidence type="ECO:0000256" key="12">
    <source>
        <dbReference type="ARBA" id="ARBA00047899"/>
    </source>
</evidence>
<dbReference type="PANTHER" id="PTHR27002">
    <property type="entry name" value="RECEPTOR-LIKE SERINE/THREONINE-PROTEIN KINASE SD1-8"/>
    <property type="match status" value="1"/>
</dbReference>
<comment type="subcellular location">
    <subcellularLocation>
        <location evidence="1">Cell membrane</location>
        <topology evidence="1">Single-pass type I membrane protein</topology>
    </subcellularLocation>
</comment>
<feature type="domain" description="Apple" evidence="19">
    <location>
        <begin position="366"/>
        <end position="455"/>
    </location>
</feature>
<comment type="catalytic activity">
    <reaction evidence="12">
        <text>L-threonyl-[protein] + ATP = O-phospho-L-threonyl-[protein] + ADP + H(+)</text>
        <dbReference type="Rhea" id="RHEA:46608"/>
        <dbReference type="Rhea" id="RHEA-COMP:11060"/>
        <dbReference type="Rhea" id="RHEA-COMP:11605"/>
        <dbReference type="ChEBI" id="CHEBI:15378"/>
        <dbReference type="ChEBI" id="CHEBI:30013"/>
        <dbReference type="ChEBI" id="CHEBI:30616"/>
        <dbReference type="ChEBI" id="CHEBI:61977"/>
        <dbReference type="ChEBI" id="CHEBI:456216"/>
        <dbReference type="EC" id="2.7.11.1"/>
    </reaction>
</comment>
<feature type="domain" description="Protein kinase" evidence="17">
    <location>
        <begin position="705"/>
        <end position="992"/>
    </location>
</feature>
<name>A0A803MG13_CHEQI</name>
<organism evidence="20 21">
    <name type="scientific">Chenopodium quinoa</name>
    <name type="common">Quinoa</name>
    <dbReference type="NCBI Taxonomy" id="63459"/>
    <lineage>
        <taxon>Eukaryota</taxon>
        <taxon>Viridiplantae</taxon>
        <taxon>Streptophyta</taxon>
        <taxon>Embryophyta</taxon>
        <taxon>Tracheophyta</taxon>
        <taxon>Spermatophyta</taxon>
        <taxon>Magnoliopsida</taxon>
        <taxon>eudicotyledons</taxon>
        <taxon>Gunneridae</taxon>
        <taxon>Pentapetalae</taxon>
        <taxon>Caryophyllales</taxon>
        <taxon>Chenopodiaceae</taxon>
        <taxon>Chenopodioideae</taxon>
        <taxon>Atripliceae</taxon>
        <taxon>Chenopodium</taxon>
    </lineage>
</organism>
<dbReference type="EC" id="2.7.11.1" evidence="2"/>
<dbReference type="Gene3D" id="2.90.10.10">
    <property type="entry name" value="Bulb-type lectin domain"/>
    <property type="match status" value="1"/>
</dbReference>